<evidence type="ECO:0000256" key="2">
    <source>
        <dbReference type="ARBA" id="ARBA00022679"/>
    </source>
</evidence>
<feature type="active site" evidence="6">
    <location>
        <position position="153"/>
    </location>
</feature>
<evidence type="ECO:0000256" key="3">
    <source>
        <dbReference type="ARBA" id="ARBA00022741"/>
    </source>
</evidence>
<reference evidence="8" key="1">
    <citation type="submission" date="2020-07" db="EMBL/GenBank/DDBJ databases">
        <title>Huge and variable diversity of episymbiotic CPR bacteria and DPANN archaea in groundwater ecosystems.</title>
        <authorList>
            <person name="He C.Y."/>
            <person name="Keren R."/>
            <person name="Whittaker M."/>
            <person name="Farag I.F."/>
            <person name="Doudna J."/>
            <person name="Cate J.H.D."/>
            <person name="Banfield J.F."/>
        </authorList>
    </citation>
    <scope>NUCLEOTIDE SEQUENCE</scope>
    <source>
        <strain evidence="8">NC_groundwater_928_Pr1_S-0.2um_72_17</strain>
    </source>
</reference>
<protein>
    <recommendedName>
        <fullName evidence="1 6">4-diphosphocytidyl-2-C-methyl-D-erythritol kinase</fullName>
        <shortName evidence="6">CMK</shortName>
        <ecNumber evidence="6">2.7.1.148</ecNumber>
    </recommendedName>
    <alternativeName>
        <fullName evidence="6">4-(cytidine-5'-diphospho)-2-C-methyl-D-erythritol kinase</fullName>
    </alternativeName>
</protein>
<accession>A0A9D6L8K2</accession>
<dbReference type="PANTHER" id="PTHR43527:SF2">
    <property type="entry name" value="4-DIPHOSPHOCYTIDYL-2-C-METHYL-D-ERYTHRITOL KINASE, CHLOROPLASTIC"/>
    <property type="match status" value="1"/>
</dbReference>
<comment type="function">
    <text evidence="6">Catalyzes the phosphorylation of the position 2 hydroxy group of 4-diphosphocytidyl-2C-methyl-D-erythritol.</text>
</comment>
<evidence type="ECO:0000259" key="7">
    <source>
        <dbReference type="Pfam" id="PF00288"/>
    </source>
</evidence>
<comment type="similarity">
    <text evidence="6">Belongs to the GHMP kinase family. IspE subfamily.</text>
</comment>
<feature type="active site" evidence="6">
    <location>
        <position position="15"/>
    </location>
</feature>
<comment type="catalytic activity">
    <reaction evidence="6">
        <text>4-CDP-2-C-methyl-D-erythritol + ATP = 4-CDP-2-C-methyl-D-erythritol 2-phosphate + ADP + H(+)</text>
        <dbReference type="Rhea" id="RHEA:18437"/>
        <dbReference type="ChEBI" id="CHEBI:15378"/>
        <dbReference type="ChEBI" id="CHEBI:30616"/>
        <dbReference type="ChEBI" id="CHEBI:57823"/>
        <dbReference type="ChEBI" id="CHEBI:57919"/>
        <dbReference type="ChEBI" id="CHEBI:456216"/>
        <dbReference type="EC" id="2.7.1.148"/>
    </reaction>
</comment>
<dbReference type="EC" id="2.7.1.148" evidence="6"/>
<dbReference type="InterPro" id="IPR006204">
    <property type="entry name" value="GHMP_kinase_N_dom"/>
</dbReference>
<evidence type="ECO:0000313" key="9">
    <source>
        <dbReference type="Proteomes" id="UP000807850"/>
    </source>
</evidence>
<keyword evidence="2 6" id="KW-0808">Transferase</keyword>
<dbReference type="InterPro" id="IPR020568">
    <property type="entry name" value="Ribosomal_Su5_D2-typ_SF"/>
</dbReference>
<dbReference type="Gene3D" id="3.30.230.10">
    <property type="match status" value="1"/>
</dbReference>
<dbReference type="InterPro" id="IPR014721">
    <property type="entry name" value="Ribsml_uS5_D2-typ_fold_subgr"/>
</dbReference>
<dbReference type="SUPFAM" id="SSF54211">
    <property type="entry name" value="Ribosomal protein S5 domain 2-like"/>
    <property type="match status" value="1"/>
</dbReference>
<keyword evidence="6" id="KW-0414">Isoprene biosynthesis</keyword>
<dbReference type="Gene3D" id="3.30.70.890">
    <property type="entry name" value="GHMP kinase, C-terminal domain"/>
    <property type="match status" value="1"/>
</dbReference>
<dbReference type="GO" id="GO:0050515">
    <property type="term" value="F:4-(cytidine 5'-diphospho)-2-C-methyl-D-erythritol kinase activity"/>
    <property type="evidence" value="ECO:0007669"/>
    <property type="project" value="UniProtKB-UniRule"/>
</dbReference>
<dbReference type="SUPFAM" id="SSF55060">
    <property type="entry name" value="GHMP Kinase, C-terminal domain"/>
    <property type="match status" value="1"/>
</dbReference>
<evidence type="ECO:0000256" key="4">
    <source>
        <dbReference type="ARBA" id="ARBA00022777"/>
    </source>
</evidence>
<organism evidence="8 9">
    <name type="scientific">Eiseniibacteriota bacterium</name>
    <dbReference type="NCBI Taxonomy" id="2212470"/>
    <lineage>
        <taxon>Bacteria</taxon>
        <taxon>Candidatus Eiseniibacteriota</taxon>
    </lineage>
</organism>
<name>A0A9D6L8K2_UNCEI</name>
<dbReference type="GO" id="GO:0019288">
    <property type="term" value="P:isopentenyl diphosphate biosynthetic process, methylerythritol 4-phosphate pathway"/>
    <property type="evidence" value="ECO:0007669"/>
    <property type="project" value="UniProtKB-UniRule"/>
</dbReference>
<dbReference type="Proteomes" id="UP000807850">
    <property type="component" value="Unassembled WGS sequence"/>
</dbReference>
<evidence type="ECO:0000256" key="5">
    <source>
        <dbReference type="ARBA" id="ARBA00022840"/>
    </source>
</evidence>
<dbReference type="PANTHER" id="PTHR43527">
    <property type="entry name" value="4-DIPHOSPHOCYTIDYL-2-C-METHYL-D-ERYTHRITOL KINASE, CHLOROPLASTIC"/>
    <property type="match status" value="1"/>
</dbReference>
<dbReference type="GO" id="GO:0005524">
    <property type="term" value="F:ATP binding"/>
    <property type="evidence" value="ECO:0007669"/>
    <property type="project" value="UniProtKB-UniRule"/>
</dbReference>
<keyword evidence="3 6" id="KW-0547">Nucleotide-binding</keyword>
<dbReference type="InterPro" id="IPR036554">
    <property type="entry name" value="GHMP_kinase_C_sf"/>
</dbReference>
<dbReference type="Pfam" id="PF00288">
    <property type="entry name" value="GHMP_kinases_N"/>
    <property type="match status" value="1"/>
</dbReference>
<evidence type="ECO:0000313" key="8">
    <source>
        <dbReference type="EMBL" id="MBI3538900.1"/>
    </source>
</evidence>
<comment type="pathway">
    <text evidence="6">Isoprenoid biosynthesis; isopentenyl diphosphate biosynthesis via DXP pathway; isopentenyl diphosphate from 1-deoxy-D-xylulose 5-phosphate: step 3/6.</text>
</comment>
<evidence type="ECO:0000256" key="1">
    <source>
        <dbReference type="ARBA" id="ARBA00017473"/>
    </source>
</evidence>
<feature type="binding site" evidence="6">
    <location>
        <begin position="111"/>
        <end position="121"/>
    </location>
    <ligand>
        <name>ATP</name>
        <dbReference type="ChEBI" id="CHEBI:30616"/>
    </ligand>
</feature>
<evidence type="ECO:0000256" key="6">
    <source>
        <dbReference type="HAMAP-Rule" id="MF_00061"/>
    </source>
</evidence>
<dbReference type="GO" id="GO:0016114">
    <property type="term" value="P:terpenoid biosynthetic process"/>
    <property type="evidence" value="ECO:0007669"/>
    <property type="project" value="UniProtKB-UniRule"/>
</dbReference>
<comment type="caution">
    <text evidence="8">The sequence shown here is derived from an EMBL/GenBank/DDBJ whole genome shotgun (WGS) entry which is preliminary data.</text>
</comment>
<dbReference type="NCBIfam" id="TIGR00154">
    <property type="entry name" value="ispE"/>
    <property type="match status" value="1"/>
</dbReference>
<dbReference type="PIRSF" id="PIRSF010376">
    <property type="entry name" value="IspE"/>
    <property type="match status" value="1"/>
</dbReference>
<feature type="domain" description="GHMP kinase N-terminal" evidence="7">
    <location>
        <begin position="83"/>
        <end position="161"/>
    </location>
</feature>
<dbReference type="AlphaFoldDB" id="A0A9D6L8K2"/>
<sequence length="312" mass="33060">MSVRPARVRVEARAKLNLGLAVGPRRADGFHDLATVFQSISLADTLTVERRTRGFSLAIRYEDASVRRAGLRGRGRIPAGRDNLVLRAARLVAARYRLTGGAHFHLVKRIPAGAGLGGGSADAAAAIAGLARLHGLAIAPAERPAIGAALGSDVPFALFGGTALGLGRGERLRRLRLAAPFRALIALPPWRVSTAAAFRAMDRGKYGLTGWGSKLRIAQRIGREAITPNVVARLGNSFEGVPGKHRAEFLSLRDRLRVAGVEAPHLTGTGSAVFGVIRAGRPGQHVVERFAGSETVFLVRSRGRGLTIITLP</sequence>
<proteinExistence type="inferred from homology"/>
<gene>
    <name evidence="6 8" type="primary">ispE</name>
    <name evidence="8" type="ORF">HY076_01335</name>
</gene>
<keyword evidence="5 6" id="KW-0067">ATP-binding</keyword>
<dbReference type="InterPro" id="IPR004424">
    <property type="entry name" value="IspE"/>
</dbReference>
<dbReference type="HAMAP" id="MF_00061">
    <property type="entry name" value="IspE"/>
    <property type="match status" value="1"/>
</dbReference>
<keyword evidence="4 6" id="KW-0418">Kinase</keyword>
<dbReference type="EMBL" id="JACQAY010000045">
    <property type="protein sequence ID" value="MBI3538900.1"/>
    <property type="molecule type" value="Genomic_DNA"/>
</dbReference>